<evidence type="ECO:0000256" key="1">
    <source>
        <dbReference type="SAM" id="Coils"/>
    </source>
</evidence>
<gene>
    <name evidence="6" type="ORF">AA0115_g12188</name>
    <name evidence="7" type="ORF">AA0119_g11691</name>
</gene>
<feature type="region of interest" description="Disordered" evidence="2">
    <location>
        <begin position="1109"/>
        <end position="1132"/>
    </location>
</feature>
<keyword evidence="9" id="KW-1185">Reference proteome</keyword>
<proteinExistence type="predicted"/>
<dbReference type="EMBL" id="PDXB01000068">
    <property type="protein sequence ID" value="RYN16778.1"/>
    <property type="molecule type" value="Genomic_DNA"/>
</dbReference>
<evidence type="ECO:0000313" key="7">
    <source>
        <dbReference type="EMBL" id="RYN89069.1"/>
    </source>
</evidence>
<dbReference type="Proteomes" id="UP000293195">
    <property type="component" value="Unassembled WGS sequence"/>
</dbReference>
<evidence type="ECO:0008006" key="10">
    <source>
        <dbReference type="Google" id="ProtNLM"/>
    </source>
</evidence>
<dbReference type="Gene3D" id="1.25.40.10">
    <property type="entry name" value="Tetratricopeptide repeat domain"/>
    <property type="match status" value="1"/>
</dbReference>
<reference evidence="6 9" key="2">
    <citation type="journal article" date="2019" name="bioRxiv">
        <title>Genomics, evolutionary history and diagnostics of the Alternaria alternata species group including apple and Asian pear pathotypes.</title>
        <authorList>
            <person name="Armitage A.D."/>
            <person name="Cockerton H.M."/>
            <person name="Sreenivasaprasad S."/>
            <person name="Woodhall J.W."/>
            <person name="Lane C.R."/>
            <person name="Harrison R.J."/>
            <person name="Clarkson J.P."/>
        </authorList>
    </citation>
    <scope>NUCLEOTIDE SEQUENCE</scope>
    <source>
        <strain evidence="6">FERA 1164</strain>
        <strain evidence="9">FERA 635</strain>
    </source>
</reference>
<dbReference type="OrthoDB" id="5394701at2759"/>
<dbReference type="InterPro" id="IPR010730">
    <property type="entry name" value="HET"/>
</dbReference>
<dbReference type="Proteomes" id="UP000292340">
    <property type="component" value="Unassembled WGS sequence"/>
</dbReference>
<protein>
    <recommendedName>
        <fullName evidence="10">NB-ARC domain-containing protein</fullName>
    </recommendedName>
</protein>
<evidence type="ECO:0000256" key="2">
    <source>
        <dbReference type="SAM" id="MobiDB-lite"/>
    </source>
</evidence>
<dbReference type="InterPro" id="IPR056681">
    <property type="entry name" value="DUF7779"/>
</dbReference>
<dbReference type="PRINTS" id="PR00364">
    <property type="entry name" value="DISEASERSIST"/>
</dbReference>
<feature type="region of interest" description="Disordered" evidence="2">
    <location>
        <begin position="371"/>
        <end position="442"/>
    </location>
</feature>
<feature type="domain" description="DUF7779" evidence="5">
    <location>
        <begin position="716"/>
        <end position="803"/>
    </location>
</feature>
<evidence type="ECO:0000313" key="8">
    <source>
        <dbReference type="Proteomes" id="UP000292340"/>
    </source>
</evidence>
<dbReference type="InterPro" id="IPR027417">
    <property type="entry name" value="P-loop_NTPase"/>
</dbReference>
<dbReference type="SUPFAM" id="SSF52540">
    <property type="entry name" value="P-loop containing nucleoside triphosphate hydrolases"/>
    <property type="match status" value="1"/>
</dbReference>
<dbReference type="EMBL" id="PDXF01000093">
    <property type="protein sequence ID" value="RYN89069.1"/>
    <property type="molecule type" value="Genomic_DNA"/>
</dbReference>
<sequence length="1401" mass="157117">MTRFRRWKDRPQAGGVTPNSAASVIIVPGVSADALDKQTCYHFEELMKNWCAAPNVWVYDHGVHLDTPQSWNPFCDCGEDLLSELLSLIEQQPQLEFVLIGHRLGAFILKKALLLAYRQKHHEQYISLFEALRTLIMIGEPYLDSEDRTQWSSLVQDSLESTKGSLPETFSVEALTCLKFIEEKFEQLQINSQFFQVSGKPSKRKGLHRTRLKAKNCVCDGSVNVRMWTTQDDEAVIEGIETSDKCIFSTKGGSHGTLGLITAGQWGRQPLPAIEEDVPLEVTDDVSTGPAPTKNQAAVCNQIHHADVTLTAPSGLSVLPDVVGQAIDEHTSVESDNFVDEGQHSTENDSASVSVNPNAVKACLAASSSVESDCDMVGSHKDPLSESRDQHTFNVEDMDQDTEVPSFLSRRTPSQSKTGKNRSPPGISHRVSVEVPNTARQRSRPLPLRLSLPPTCRNYFPQVDATTWLENLLCQESSGQGNQELKSNATPVAVLYGLGGIGKTQIALNFARSVQSRFAAIFWLRAESEQRILQSFHDIAIALRLINGRRDYSHEHSAKLCMEWLARSETRWLLIFDNADEAEIISPYISKSKNGATVITTRNPELKLPSAISPAIYHVQPLSITDSQSFLQQFTHLELEDVNTEQGLELSRRLGGLPLALAHISSYIEHEQLSIEDYLKRYDYAELELKKRTDGHESSQISSNTSNVPKIWTYLLARLSPDARQLMAVLSYMDPDAAHTSLVRAVFGRTLSPEDSDSVDRRFLEASNNLAELSLIRKSEGGTVFTMHRLVQMAMHQYISQTEARETYTALSYVWGAQWPSDRKFPNVLHGFWAEFDDIMSQLLRMADHVSSSVLSLDALDEYIDESFPRTALGCIWYDRRVRKNNNDYRDLARCAAALIELPKMCLEDSGQFTSRASYMPRRLVRINHRRQRWKLVDTGGRTLSYLALGLDSNWDEGDPVLTKSNIHTFREGVALAQMPKSFRDACVFSGLCLTRYIWIDTLCIDQSNHEETAHEVGKMANIYQSAAVTIFPHCDLKPQRNQVNWGRYDVLCGQSSLQKRLWHLQECLIRPNSLKSLASAVGPEVFANIEPYVESNVDTLSCSEFLSMSDTPAPQASDKAQPLLEQPTKPINDINLEPIEESLSSEKPNEDNSSKQHAVATAWSCINEGVEDYGQNNKLRAVTKLVRARELIKAPCTTSHDALRVDIQAATYLARIFLVDGSAEAAMDLLNNVKASKEIGESRENNFATTMAQLRIVKGDAYIASGRAADALNTYRENIDVINGDQDRDLADLAAISKLRLSNCHMAQSDWKGAHALIKEVITHFEEQDSKQGQAQYARALYHQAVLYKRENKEKFRKRSMAAARQALEELCEEHEMNMPATNRELARDDFETVIELGFL</sequence>
<dbReference type="Pfam" id="PF25000">
    <property type="entry name" value="DUF7779"/>
    <property type="match status" value="1"/>
</dbReference>
<evidence type="ECO:0000313" key="9">
    <source>
        <dbReference type="Proteomes" id="UP000293195"/>
    </source>
</evidence>
<evidence type="ECO:0000259" key="5">
    <source>
        <dbReference type="Pfam" id="PF25000"/>
    </source>
</evidence>
<dbReference type="PANTHER" id="PTHR35205">
    <property type="entry name" value="NB-ARC AND TPR DOMAIN PROTEIN"/>
    <property type="match status" value="1"/>
</dbReference>
<dbReference type="Pfam" id="PF00931">
    <property type="entry name" value="NB-ARC"/>
    <property type="match status" value="1"/>
</dbReference>
<keyword evidence="1" id="KW-0175">Coiled coil</keyword>
<dbReference type="InterPro" id="IPR011990">
    <property type="entry name" value="TPR-like_helical_dom_sf"/>
</dbReference>
<dbReference type="Gene3D" id="3.40.50.300">
    <property type="entry name" value="P-loop containing nucleotide triphosphate hydrolases"/>
    <property type="match status" value="1"/>
</dbReference>
<organism evidence="6 8">
    <name type="scientific">Alternaria tenuissima</name>
    <dbReference type="NCBI Taxonomy" id="119927"/>
    <lineage>
        <taxon>Eukaryota</taxon>
        <taxon>Fungi</taxon>
        <taxon>Dikarya</taxon>
        <taxon>Ascomycota</taxon>
        <taxon>Pezizomycotina</taxon>
        <taxon>Dothideomycetes</taxon>
        <taxon>Pleosporomycetidae</taxon>
        <taxon>Pleosporales</taxon>
        <taxon>Pleosporineae</taxon>
        <taxon>Pleosporaceae</taxon>
        <taxon>Alternaria</taxon>
        <taxon>Alternaria sect. Alternaria</taxon>
        <taxon>Alternaria alternata complex</taxon>
    </lineage>
</organism>
<dbReference type="GO" id="GO:0043531">
    <property type="term" value="F:ADP binding"/>
    <property type="evidence" value="ECO:0007669"/>
    <property type="project" value="InterPro"/>
</dbReference>
<evidence type="ECO:0000259" key="3">
    <source>
        <dbReference type="Pfam" id="PF00931"/>
    </source>
</evidence>
<name>A0A4Q4RIW7_9PLEO</name>
<dbReference type="InterPro" id="IPR002182">
    <property type="entry name" value="NB-ARC"/>
</dbReference>
<evidence type="ECO:0000313" key="6">
    <source>
        <dbReference type="EMBL" id="RYN16778.1"/>
    </source>
</evidence>
<reference evidence="6" key="1">
    <citation type="submission" date="2017-10" db="EMBL/GenBank/DDBJ databases">
        <authorList>
            <person name="Armitage A.D."/>
            <person name="Barbara D.J."/>
            <person name="Woodhall J.W."/>
            <person name="Sreenivasaprasad S."/>
            <person name="Lane C.R."/>
            <person name="Clarkson J.P."/>
            <person name="Harrison R.J."/>
        </authorList>
    </citation>
    <scope>NUCLEOTIDE SEQUENCE</scope>
    <source>
        <strain evidence="6">FERA 1164</strain>
        <strain evidence="7">FERA 635</strain>
    </source>
</reference>
<dbReference type="Pfam" id="PF06985">
    <property type="entry name" value="HET"/>
    <property type="match status" value="1"/>
</dbReference>
<feature type="domain" description="Heterokaryon incompatibility" evidence="4">
    <location>
        <begin position="968"/>
        <end position="1032"/>
    </location>
</feature>
<feature type="domain" description="NB-ARC" evidence="3">
    <location>
        <begin position="487"/>
        <end position="634"/>
    </location>
</feature>
<dbReference type="SUPFAM" id="SSF48452">
    <property type="entry name" value="TPR-like"/>
    <property type="match status" value="1"/>
</dbReference>
<evidence type="ECO:0000259" key="4">
    <source>
        <dbReference type="Pfam" id="PF06985"/>
    </source>
</evidence>
<feature type="compositionally biased region" description="Polar residues" evidence="2">
    <location>
        <begin position="409"/>
        <end position="418"/>
    </location>
</feature>
<dbReference type="PANTHER" id="PTHR35205:SF1">
    <property type="entry name" value="ZU5 DOMAIN-CONTAINING PROTEIN"/>
    <property type="match status" value="1"/>
</dbReference>
<accession>A0A4Q4RIW7</accession>
<feature type="compositionally biased region" description="Basic and acidic residues" evidence="2">
    <location>
        <begin position="378"/>
        <end position="391"/>
    </location>
</feature>
<feature type="coiled-coil region" evidence="1">
    <location>
        <begin position="1359"/>
        <end position="1386"/>
    </location>
</feature>
<comment type="caution">
    <text evidence="6">The sequence shown here is derived from an EMBL/GenBank/DDBJ whole genome shotgun (WGS) entry which is preliminary data.</text>
</comment>